<dbReference type="AlphaFoldDB" id="A0A377Q4N0"/>
<dbReference type="RefSeq" id="WP_115226134.1">
    <property type="nucleotide sequence ID" value="NZ_CAWOLO010000010.1"/>
</dbReference>
<dbReference type="Proteomes" id="UP000255108">
    <property type="component" value="Unassembled WGS sequence"/>
</dbReference>
<dbReference type="Proteomes" id="UP000295794">
    <property type="component" value="Unassembled WGS sequence"/>
</dbReference>
<protein>
    <submittedName>
        <fullName evidence="1">Uncharacterized protein</fullName>
    </submittedName>
</protein>
<dbReference type="OrthoDB" id="8564023at2"/>
<gene>
    <name evidence="2" type="ORF">EV682_11039</name>
    <name evidence="1" type="ORF">NCTC11159_00756</name>
</gene>
<dbReference type="EMBL" id="UGHR01000001">
    <property type="protein sequence ID" value="STQ89715.1"/>
    <property type="molecule type" value="Genomic_DNA"/>
</dbReference>
<name>A0A377Q4N0_9NEIS</name>
<sequence length="134" mass="15629">MNRSNVDIFEKLSGQLLSIYEEISLLSKKSPNDAVNKFKLKFVNDLMLKSNDYLSLKYKPFDGFDKFDEDDIPQNSDVVFILSQYLQCFEKLRADNVVIRNGAWFWHVEGDEKDNLDKDGMVLIRTAKPKKLKD</sequence>
<evidence type="ECO:0000313" key="2">
    <source>
        <dbReference type="EMBL" id="TCU84102.1"/>
    </source>
</evidence>
<organism evidence="1 3">
    <name type="scientific">Iodobacter fluviatilis</name>
    <dbReference type="NCBI Taxonomy" id="537"/>
    <lineage>
        <taxon>Bacteria</taxon>
        <taxon>Pseudomonadati</taxon>
        <taxon>Pseudomonadota</taxon>
        <taxon>Betaproteobacteria</taxon>
        <taxon>Neisseriales</taxon>
        <taxon>Chitinibacteraceae</taxon>
        <taxon>Iodobacter</taxon>
    </lineage>
</organism>
<keyword evidence="4" id="KW-1185">Reference proteome</keyword>
<accession>A0A377Q4N0</accession>
<evidence type="ECO:0000313" key="1">
    <source>
        <dbReference type="EMBL" id="STQ89715.1"/>
    </source>
</evidence>
<evidence type="ECO:0000313" key="3">
    <source>
        <dbReference type="Proteomes" id="UP000255108"/>
    </source>
</evidence>
<proteinExistence type="predicted"/>
<dbReference type="EMBL" id="SMBT01000010">
    <property type="protein sequence ID" value="TCU84102.1"/>
    <property type="molecule type" value="Genomic_DNA"/>
</dbReference>
<reference evidence="2 4" key="2">
    <citation type="submission" date="2019-03" db="EMBL/GenBank/DDBJ databases">
        <title>Genomic Encyclopedia of Type Strains, Phase IV (KMG-IV): sequencing the most valuable type-strain genomes for metagenomic binning, comparative biology and taxonomic classification.</title>
        <authorList>
            <person name="Goeker M."/>
        </authorList>
    </citation>
    <scope>NUCLEOTIDE SEQUENCE [LARGE SCALE GENOMIC DNA]</scope>
    <source>
        <strain evidence="2 4">DSM 3764</strain>
    </source>
</reference>
<reference evidence="1 3" key="1">
    <citation type="submission" date="2018-06" db="EMBL/GenBank/DDBJ databases">
        <authorList>
            <consortium name="Pathogen Informatics"/>
            <person name="Doyle S."/>
        </authorList>
    </citation>
    <scope>NUCLEOTIDE SEQUENCE [LARGE SCALE GENOMIC DNA]</scope>
    <source>
        <strain evidence="1 3">NCTC11159</strain>
    </source>
</reference>
<evidence type="ECO:0000313" key="4">
    <source>
        <dbReference type="Proteomes" id="UP000295794"/>
    </source>
</evidence>